<dbReference type="GeneID" id="25339540"/>
<dbReference type="AlphaFoldDB" id="U6M9D9"/>
<feature type="non-terminal residue" evidence="2">
    <location>
        <position position="127"/>
    </location>
</feature>
<evidence type="ECO:0000313" key="3">
    <source>
        <dbReference type="Proteomes" id="UP000030763"/>
    </source>
</evidence>
<evidence type="ECO:0000313" key="2">
    <source>
        <dbReference type="EMBL" id="CDJ59084.1"/>
    </source>
</evidence>
<dbReference type="EMBL" id="HG720092">
    <property type="protein sequence ID" value="CDJ59084.1"/>
    <property type="molecule type" value="Genomic_DNA"/>
</dbReference>
<reference evidence="2" key="2">
    <citation type="submission" date="2013-10" db="EMBL/GenBank/DDBJ databases">
        <authorList>
            <person name="Aslett M."/>
        </authorList>
    </citation>
    <scope>NUCLEOTIDE SEQUENCE [LARGE SCALE GENOMIC DNA]</scope>
    <source>
        <strain evidence="2">Weybridge</strain>
    </source>
</reference>
<keyword evidence="3" id="KW-1185">Reference proteome</keyword>
<evidence type="ECO:0000256" key="1">
    <source>
        <dbReference type="SAM" id="MobiDB-lite"/>
    </source>
</evidence>
<feature type="compositionally biased region" description="Low complexity" evidence="1">
    <location>
        <begin position="83"/>
        <end position="92"/>
    </location>
</feature>
<dbReference type="RefSeq" id="XP_013335732.1">
    <property type="nucleotide sequence ID" value="XM_013480278.1"/>
</dbReference>
<gene>
    <name evidence="2" type="ORF">EMWEY_00055540</name>
</gene>
<name>U6M9D9_EIMMA</name>
<organism evidence="2 3">
    <name type="scientific">Eimeria maxima</name>
    <name type="common">Coccidian parasite</name>
    <dbReference type="NCBI Taxonomy" id="5804"/>
    <lineage>
        <taxon>Eukaryota</taxon>
        <taxon>Sar</taxon>
        <taxon>Alveolata</taxon>
        <taxon>Apicomplexa</taxon>
        <taxon>Conoidasida</taxon>
        <taxon>Coccidia</taxon>
        <taxon>Eucoccidiorida</taxon>
        <taxon>Eimeriorina</taxon>
        <taxon>Eimeriidae</taxon>
        <taxon>Eimeria</taxon>
    </lineage>
</organism>
<protein>
    <submittedName>
        <fullName evidence="2">Uncharacterized protein</fullName>
    </submittedName>
</protein>
<accession>U6M9D9</accession>
<dbReference type="VEuPathDB" id="ToxoDB:EMWEY_00055540"/>
<dbReference type="OrthoDB" id="348649at2759"/>
<feature type="region of interest" description="Disordered" evidence="1">
    <location>
        <begin position="30"/>
        <end position="104"/>
    </location>
</feature>
<sequence>MISDDSGSSSESEAAADLLDAVLGTSNNSFKNVKTEAPEGVSGACSSPQRDRHKKKENKKEEDTSEQGDTLLQPYKGLKLELKGLPLEVGPPSCSKSTDQQGDLLRLQPHQKLLRLSVDGDPAADPA</sequence>
<dbReference type="Proteomes" id="UP000030763">
    <property type="component" value="Unassembled WGS sequence"/>
</dbReference>
<proteinExistence type="predicted"/>
<reference evidence="2" key="1">
    <citation type="submission" date="2013-10" db="EMBL/GenBank/DDBJ databases">
        <title>Genomic analysis of the causative agents of coccidiosis in chickens.</title>
        <authorList>
            <person name="Reid A.J."/>
            <person name="Blake D."/>
            <person name="Billington K."/>
            <person name="Browne H."/>
            <person name="Dunn M."/>
            <person name="Hung S."/>
            <person name="Kawahara F."/>
            <person name="Miranda-Saavedra D."/>
            <person name="Mourier T."/>
            <person name="Nagra H."/>
            <person name="Otto T.D."/>
            <person name="Rawlings N."/>
            <person name="Sanchez A."/>
            <person name="Sanders M."/>
            <person name="Subramaniam C."/>
            <person name="Tay Y."/>
            <person name="Dear P."/>
            <person name="Doerig C."/>
            <person name="Gruber A."/>
            <person name="Parkinson J."/>
            <person name="Shirley M."/>
            <person name="Wan K.L."/>
            <person name="Berriman M."/>
            <person name="Tomley F."/>
            <person name="Pain A."/>
        </authorList>
    </citation>
    <scope>NUCLEOTIDE SEQUENCE [LARGE SCALE GENOMIC DNA]</scope>
    <source>
        <strain evidence="2">Weybridge</strain>
    </source>
</reference>